<name>A0A7W9YDP6_9ACTN</name>
<dbReference type="CDD" id="cd07185">
    <property type="entry name" value="OmpA_C-like"/>
    <property type="match status" value="1"/>
</dbReference>
<dbReference type="InterPro" id="IPR036737">
    <property type="entry name" value="OmpA-like_sf"/>
</dbReference>
<proteinExistence type="predicted"/>
<keyword evidence="5" id="KW-1185">Reference proteome</keyword>
<dbReference type="PANTHER" id="PTHR30329">
    <property type="entry name" value="STATOR ELEMENT OF FLAGELLAR MOTOR COMPLEX"/>
    <property type="match status" value="1"/>
</dbReference>
<feature type="domain" description="OmpA-like" evidence="3">
    <location>
        <begin position="255"/>
        <end position="378"/>
    </location>
</feature>
<evidence type="ECO:0000256" key="1">
    <source>
        <dbReference type="PROSITE-ProRule" id="PRU00473"/>
    </source>
</evidence>
<comment type="caution">
    <text evidence="4">The sequence shown here is derived from an EMBL/GenBank/DDBJ whole genome shotgun (WGS) entry which is preliminary data.</text>
</comment>
<keyword evidence="1" id="KW-0472">Membrane</keyword>
<evidence type="ECO:0000313" key="4">
    <source>
        <dbReference type="EMBL" id="MBB6170232.1"/>
    </source>
</evidence>
<evidence type="ECO:0000256" key="2">
    <source>
        <dbReference type="SAM" id="MobiDB-lite"/>
    </source>
</evidence>
<sequence>MPPLIRPGSGDRAAADPRLGRRIRTMALLAPVILATSSCGLFNDAQQADSADTEDDRSADVVRPEAFTREVMLSNKRGDNASATLRLDAVETTDESTAVHLTLTNQGETMSGPSVDSTMPTLMDPVDGAAYPPLSDQPFGHRNPKYYGSHSDGARVPFFEGADNAFRFYFPPLPENTDHVTFFGFGAGAMTGVPVERVDEHRPIPAPGVDGESREPEPGETLDWPVRQPDGDEHATVLDTEGYVEGADATLIREGEQETIALAADVLFAFDESELTTEAADLLADAAASIEANATGDGGTIVVTGHSDGVGDDDYNRTLSEARAQAVQEALEALLDTGYDYDVSGKGSTEPLAAEGGADDEEARKRNRRVELSYHAVSGNSGGGSDGAQEGSGIAAAERHVSAPASYRTDPGDPVADQRHDDFKLAVYPLLRDGAHLVAEFELTNTGELGAEPDLGDDRSLRRYSTSRGESLSGFRITQSTPELTRYPLLFQYEGEYAPVAERVGKMEPGETFRLAMLFPAPSPETDEVTLDAGPFGEVSVPIT</sequence>
<evidence type="ECO:0000259" key="3">
    <source>
        <dbReference type="PROSITE" id="PS51123"/>
    </source>
</evidence>
<dbReference type="Proteomes" id="UP000546642">
    <property type="component" value="Unassembled WGS sequence"/>
</dbReference>
<dbReference type="EMBL" id="JACHDS010000001">
    <property type="protein sequence ID" value="MBB6170232.1"/>
    <property type="molecule type" value="Genomic_DNA"/>
</dbReference>
<protein>
    <submittedName>
        <fullName evidence="4">Outer membrane protein OmpA-like peptidoglycan-associated protein</fullName>
    </submittedName>
</protein>
<dbReference type="AlphaFoldDB" id="A0A7W9YDP6"/>
<organism evidence="4 5">
    <name type="scientific">Nocardiopsis mwathae</name>
    <dbReference type="NCBI Taxonomy" id="1472723"/>
    <lineage>
        <taxon>Bacteria</taxon>
        <taxon>Bacillati</taxon>
        <taxon>Actinomycetota</taxon>
        <taxon>Actinomycetes</taxon>
        <taxon>Streptosporangiales</taxon>
        <taxon>Nocardiopsidaceae</taxon>
        <taxon>Nocardiopsis</taxon>
    </lineage>
</organism>
<evidence type="ECO:0000313" key="5">
    <source>
        <dbReference type="Proteomes" id="UP000546642"/>
    </source>
</evidence>
<dbReference type="Gene3D" id="3.30.1330.60">
    <property type="entry name" value="OmpA-like domain"/>
    <property type="match status" value="1"/>
</dbReference>
<dbReference type="RefSeq" id="WP_246421523.1">
    <property type="nucleotide sequence ID" value="NZ_JACHDS010000001.1"/>
</dbReference>
<dbReference type="InterPro" id="IPR050330">
    <property type="entry name" value="Bact_OuterMem_StrucFunc"/>
</dbReference>
<feature type="region of interest" description="Disordered" evidence="2">
    <location>
        <begin position="375"/>
        <end position="418"/>
    </location>
</feature>
<feature type="region of interest" description="Disordered" evidence="2">
    <location>
        <begin position="204"/>
        <end position="230"/>
    </location>
</feature>
<gene>
    <name evidence="4" type="ORF">HNR23_000292</name>
</gene>
<accession>A0A7W9YDP6</accession>
<dbReference type="PANTHER" id="PTHR30329:SF21">
    <property type="entry name" value="LIPOPROTEIN YIAD-RELATED"/>
    <property type="match status" value="1"/>
</dbReference>
<dbReference type="InterPro" id="IPR006665">
    <property type="entry name" value="OmpA-like"/>
</dbReference>
<dbReference type="Pfam" id="PF00691">
    <property type="entry name" value="OmpA"/>
    <property type="match status" value="1"/>
</dbReference>
<dbReference type="PROSITE" id="PS51123">
    <property type="entry name" value="OMPA_2"/>
    <property type="match status" value="1"/>
</dbReference>
<reference evidence="4 5" key="1">
    <citation type="submission" date="2020-08" db="EMBL/GenBank/DDBJ databases">
        <title>Sequencing the genomes of 1000 actinobacteria strains.</title>
        <authorList>
            <person name="Klenk H.-P."/>
        </authorList>
    </citation>
    <scope>NUCLEOTIDE SEQUENCE [LARGE SCALE GENOMIC DNA]</scope>
    <source>
        <strain evidence="4 5">DSM 46659</strain>
    </source>
</reference>
<dbReference type="GO" id="GO:0016020">
    <property type="term" value="C:membrane"/>
    <property type="evidence" value="ECO:0007669"/>
    <property type="project" value="UniProtKB-UniRule"/>
</dbReference>
<dbReference type="SUPFAM" id="SSF103088">
    <property type="entry name" value="OmpA-like"/>
    <property type="match status" value="1"/>
</dbReference>